<dbReference type="SUPFAM" id="SSF53590">
    <property type="entry name" value="Nucleoside hydrolase"/>
    <property type="match status" value="1"/>
</dbReference>
<sequence length="330" mass="34894">MTRKTILDVDTGTDDAVSIMFAALHPDIDLLAVTTVHGNAPVASTTDNTLRVLDWIGASTVPVFGGLSRPIVRLDFPAARHFDTDSADDPHGTTLSIPPARTRARETGAVEYLLHTLRTTTEQLTLVATAPLSNIAAALAIDPSIVEAVEEIVIMGGGHTVANVTASAEFNTWADPEAAQMVFSAGFERLTLIPLDATYQALITRRTCTELEELGTPAGVAAARFIDRRITAYEGSLTTAGAAPVHDVLCPAYLVQPDLVTTRHLPVAVETAGSLSVGRTVMDTRPGTTQKRNAHVAFTTDAQALARLLLGVFAKDLESDPGRLNGAAPQ</sequence>
<reference evidence="4 5" key="1">
    <citation type="submission" date="2019-03" db="EMBL/GenBank/DDBJ databases">
        <title>Draft genome sequences of novel Actinobacteria.</title>
        <authorList>
            <person name="Sahin N."/>
            <person name="Ay H."/>
            <person name="Saygin H."/>
        </authorList>
    </citation>
    <scope>NUCLEOTIDE SEQUENCE [LARGE SCALE GENOMIC DNA]</scope>
    <source>
        <strain evidence="4 5">DSM 41900</strain>
    </source>
</reference>
<dbReference type="PANTHER" id="PTHR12304:SF4">
    <property type="entry name" value="URIDINE NUCLEOSIDASE"/>
    <property type="match status" value="1"/>
</dbReference>
<feature type="domain" description="Inosine/uridine-preferring nucleoside hydrolase" evidence="3">
    <location>
        <begin position="6"/>
        <end position="305"/>
    </location>
</feature>
<dbReference type="GO" id="GO:0008477">
    <property type="term" value="F:purine nucleosidase activity"/>
    <property type="evidence" value="ECO:0007669"/>
    <property type="project" value="TreeGrafter"/>
</dbReference>
<dbReference type="RefSeq" id="WP_132817964.1">
    <property type="nucleotide sequence ID" value="NZ_SMKI01000101.1"/>
</dbReference>
<comment type="caution">
    <text evidence="4">The sequence shown here is derived from an EMBL/GenBank/DDBJ whole genome shotgun (WGS) entry which is preliminary data.</text>
</comment>
<dbReference type="Pfam" id="PF01156">
    <property type="entry name" value="IU_nuc_hydro"/>
    <property type="match status" value="1"/>
</dbReference>
<accession>A0A4R4TDF5</accession>
<dbReference type="Gene3D" id="3.90.245.10">
    <property type="entry name" value="Ribonucleoside hydrolase-like"/>
    <property type="match status" value="1"/>
</dbReference>
<proteinExistence type="predicted"/>
<keyword evidence="5" id="KW-1185">Reference proteome</keyword>
<dbReference type="OrthoDB" id="9797882at2"/>
<dbReference type="PANTHER" id="PTHR12304">
    <property type="entry name" value="INOSINE-URIDINE PREFERRING NUCLEOSIDE HYDROLASE"/>
    <property type="match status" value="1"/>
</dbReference>
<organism evidence="4 5">
    <name type="scientific">Streptomyces hainanensis</name>
    <dbReference type="NCBI Taxonomy" id="402648"/>
    <lineage>
        <taxon>Bacteria</taxon>
        <taxon>Bacillati</taxon>
        <taxon>Actinomycetota</taxon>
        <taxon>Actinomycetes</taxon>
        <taxon>Kitasatosporales</taxon>
        <taxon>Streptomycetaceae</taxon>
        <taxon>Streptomyces</taxon>
    </lineage>
</organism>
<evidence type="ECO:0000313" key="5">
    <source>
        <dbReference type="Proteomes" id="UP000295345"/>
    </source>
</evidence>
<dbReference type="AlphaFoldDB" id="A0A4R4TDF5"/>
<dbReference type="GO" id="GO:0006152">
    <property type="term" value="P:purine nucleoside catabolic process"/>
    <property type="evidence" value="ECO:0007669"/>
    <property type="project" value="TreeGrafter"/>
</dbReference>
<protein>
    <submittedName>
        <fullName evidence="4">Nucleoside hydrolase</fullName>
    </submittedName>
</protein>
<dbReference type="InterPro" id="IPR023186">
    <property type="entry name" value="IUNH"/>
</dbReference>
<dbReference type="GO" id="GO:0005829">
    <property type="term" value="C:cytosol"/>
    <property type="evidence" value="ECO:0007669"/>
    <property type="project" value="TreeGrafter"/>
</dbReference>
<evidence type="ECO:0000313" key="4">
    <source>
        <dbReference type="EMBL" id="TDC75578.1"/>
    </source>
</evidence>
<evidence type="ECO:0000256" key="2">
    <source>
        <dbReference type="ARBA" id="ARBA00023295"/>
    </source>
</evidence>
<evidence type="ECO:0000259" key="3">
    <source>
        <dbReference type="Pfam" id="PF01156"/>
    </source>
</evidence>
<dbReference type="Proteomes" id="UP000295345">
    <property type="component" value="Unassembled WGS sequence"/>
</dbReference>
<evidence type="ECO:0000256" key="1">
    <source>
        <dbReference type="ARBA" id="ARBA00022801"/>
    </source>
</evidence>
<name>A0A4R4TDF5_9ACTN</name>
<dbReference type="InterPro" id="IPR001910">
    <property type="entry name" value="Inosine/uridine_hydrolase_dom"/>
</dbReference>
<keyword evidence="1 4" id="KW-0378">Hydrolase</keyword>
<gene>
    <name evidence="4" type="ORF">E1283_12005</name>
</gene>
<dbReference type="EMBL" id="SMKI01000101">
    <property type="protein sequence ID" value="TDC75578.1"/>
    <property type="molecule type" value="Genomic_DNA"/>
</dbReference>
<dbReference type="InterPro" id="IPR036452">
    <property type="entry name" value="Ribo_hydro-like"/>
</dbReference>
<keyword evidence="2" id="KW-0326">Glycosidase</keyword>